<dbReference type="SMR" id="A0A113QRL1"/>
<comment type="similarity">
    <text evidence="1">Belongs to the peptidase C1 family.</text>
</comment>
<evidence type="ECO:0000313" key="14">
    <source>
        <dbReference type="Proteomes" id="UP000219974"/>
    </source>
</evidence>
<dbReference type="SMART" id="SM00645">
    <property type="entry name" value="Pept_C1"/>
    <property type="match status" value="1"/>
</dbReference>
<evidence type="ECO:0000313" key="16">
    <source>
        <dbReference type="Proteomes" id="UP000516480"/>
    </source>
</evidence>
<feature type="compositionally biased region" description="Polar residues" evidence="4">
    <location>
        <begin position="123"/>
        <end position="147"/>
    </location>
</feature>
<feature type="compositionally biased region" description="Polar residues" evidence="4">
    <location>
        <begin position="964"/>
        <end position="975"/>
    </location>
</feature>
<dbReference type="EMBL" id="LT608139">
    <property type="protein sequence ID" value="SCL90768.1"/>
    <property type="molecule type" value="Genomic_DNA"/>
</dbReference>
<reference evidence="7 12" key="1">
    <citation type="submission" date="2016-02" db="EMBL/GenBank/DDBJ databases">
        <authorList>
            <consortium name="Pathogen Informatics"/>
        </authorList>
    </citation>
    <scope>NUCLEOTIDE SEQUENCE [LARGE SCALE GENOMIC DNA]</scope>
    <source>
        <strain evidence="7 12">K173</strain>
        <strain evidence="8 16">NK65 ny</strain>
        <strain evidence="11 15">NK65e</strain>
        <strain evidence="9 13">SP11 Antwerpcl1</strain>
        <strain evidence="10 14">SP11 RLL</strain>
    </source>
</reference>
<dbReference type="EMBL" id="LT608251">
    <property type="protein sequence ID" value="SCM15349.1"/>
    <property type="molecule type" value="Genomic_DNA"/>
</dbReference>
<dbReference type="InterPro" id="IPR000668">
    <property type="entry name" value="Peptidase_C1A_C"/>
</dbReference>
<evidence type="ECO:0000313" key="11">
    <source>
        <dbReference type="EMBL" id="SCN22150.1"/>
    </source>
</evidence>
<dbReference type="InterPro" id="IPR038765">
    <property type="entry name" value="Papain-like_cys_pep_sf"/>
</dbReference>
<dbReference type="GO" id="GO:0008234">
    <property type="term" value="F:cysteine-type peptidase activity"/>
    <property type="evidence" value="ECO:0007669"/>
    <property type="project" value="InterPro"/>
</dbReference>
<dbReference type="Proteomes" id="UP000219860">
    <property type="component" value="Chromosome 3"/>
</dbReference>
<dbReference type="AlphaFoldDB" id="A0A113QRL1"/>
<feature type="compositionally biased region" description="Polar residues" evidence="4">
    <location>
        <begin position="925"/>
        <end position="952"/>
    </location>
</feature>
<feature type="region of interest" description="Disordered" evidence="4">
    <location>
        <begin position="916"/>
        <end position="952"/>
    </location>
</feature>
<dbReference type="Pfam" id="PF00112">
    <property type="entry name" value="Peptidase_C1"/>
    <property type="match status" value="1"/>
</dbReference>
<feature type="domain" description="Peptidase C1A papain C-terminal" evidence="6">
    <location>
        <begin position="614"/>
        <end position="864"/>
    </location>
</feature>
<evidence type="ECO:0000313" key="9">
    <source>
        <dbReference type="EMBL" id="SCM15349.1"/>
    </source>
</evidence>
<feature type="signal peptide" evidence="5">
    <location>
        <begin position="1"/>
        <end position="21"/>
    </location>
</feature>
<keyword evidence="3" id="KW-0325">Glycoprotein</keyword>
<evidence type="ECO:0000313" key="10">
    <source>
        <dbReference type="EMBL" id="SCM17142.1"/>
    </source>
</evidence>
<feature type="compositionally biased region" description="Basic and acidic residues" evidence="4">
    <location>
        <begin position="149"/>
        <end position="161"/>
    </location>
</feature>
<sequence length="1096" mass="123202">MARLSSIVFIICLLLCNNAISDEVIESPSSGGTLSGGGSGTDTVTGTQDGKGKSEGKGNEGGQTDQKGKENPENGQNSDSTGDSSLGSTGSNGSQPAPTTPKEPEPTTPKEPESATPKASEPVTPQKTAETASGKQVSPTPSENPPSKDTPKPESSSEKKVNSALATPPAPEVSKAQEGAGLATQKEQTPSKRAKRSPPPQVNNITDMESYLMKNYDGVKVIGLCGVYFRVQFSPHLLLYGLTTFSIIQIEPFFEGVRIDFEHQHPIRNKCAPGKAFAFISYVKDNILILKWKVFAPPSDLFANDEVSKQILSAVSVTSDAESSVVDVRKYRLPQLDRPFTSIQVYKANPKQGLLETKNYILKNAIPEKCSKISMNCFLNGNVNIENCFKCTLLVQNAKPTDECFQYLPSDMKNNLNEIKVTAQSDEDSKENDLIESIEILLNSFYKADKKAKKLSLITMDDFDDVLRAELFNYCKLLKELDTKKTLENAELGNEIDIFNNLLRLLKTNEEESKHNLYKKLRNTAICLKDVNKWAEKKRGLILPEEVTQDQMAIGQNEEPYDEDPDDRVDLLELFDDNQNENIVDKDGIIDMSIAIKYAKLKSPYFNSSKYCNYEYCDRWQDKTSCISNIDVEEQGNCSLCWLFASKLHLETIRCMRGYGHNRSSALYVANCSKRTAEEICNDGSNPLEFLKILEKNKFLPLESNYPYLWKNVSGKCPNPQNDWTNLWGNTKLLYNNMFGQFIKHRGYIVYSSRFFAKNMNVFIDIIKREIRNKGSVIAYIKTQGVIDYDFNGRYISNICGHNHPDHAVNIIGYGNYISESGEKRSYWLIRNSWGYYWGHEGNFKVDVLGPDNCVHNVIHTAIVFKIDMEPDSDSNNNNAIKNRDQLIDEDNKSYFPQLSSNFYHSLYYNNYEGYEAKNDDENDQNYGNLDVSGQSENHQNDPKNPQPQANSTVTQLGVCPAENQRTADSNPNAQSTPSPNTTVTDTVNSNTANSNTANSNTASANAASIEKKIQILHVLKHIEKYKMTRGFVKYDNLNDTKNDYTCARSYSYDPKNHNECKQFCEENWERCKNHYSPGYCLTTLSGKNKCLFCYV</sequence>
<dbReference type="Proteomes" id="UP000220214">
    <property type="component" value="Chromosome 3"/>
</dbReference>
<dbReference type="EMBL" id="LT608267">
    <property type="protein sequence ID" value="SCM17142.1"/>
    <property type="molecule type" value="Genomic_DNA"/>
</dbReference>
<dbReference type="OMA" id="NTAICLK"/>
<dbReference type="PANTHER" id="PTHR12411">
    <property type="entry name" value="CYSTEINE PROTEASE FAMILY C1-RELATED"/>
    <property type="match status" value="1"/>
</dbReference>
<evidence type="ECO:0000256" key="3">
    <source>
        <dbReference type="ARBA" id="ARBA00023180"/>
    </source>
</evidence>
<evidence type="ECO:0000259" key="6">
    <source>
        <dbReference type="SMART" id="SM00645"/>
    </source>
</evidence>
<evidence type="ECO:0000256" key="2">
    <source>
        <dbReference type="ARBA" id="ARBA00023145"/>
    </source>
</evidence>
<dbReference type="OrthoDB" id="10253408at2759"/>
<keyword evidence="2" id="KW-0865">Zymogen</keyword>
<evidence type="ECO:0000256" key="4">
    <source>
        <dbReference type="SAM" id="MobiDB-lite"/>
    </source>
</evidence>
<feature type="compositionally biased region" description="Basic and acidic residues" evidence="4">
    <location>
        <begin position="102"/>
        <end position="113"/>
    </location>
</feature>
<dbReference type="SUPFAM" id="SSF54001">
    <property type="entry name" value="Cysteine proteinases"/>
    <property type="match status" value="1"/>
</dbReference>
<feature type="region of interest" description="Disordered" evidence="4">
    <location>
        <begin position="964"/>
        <end position="1006"/>
    </location>
</feature>
<evidence type="ECO:0000313" key="13">
    <source>
        <dbReference type="Proteomes" id="UP000219860"/>
    </source>
</evidence>
<evidence type="ECO:0000256" key="5">
    <source>
        <dbReference type="SAM" id="SignalP"/>
    </source>
</evidence>
<proteinExistence type="inferred from homology"/>
<dbReference type="Proteomes" id="UP000069549">
    <property type="component" value="Chromosome 3"/>
</dbReference>
<feature type="compositionally biased region" description="Low complexity" evidence="4">
    <location>
        <begin position="77"/>
        <end position="97"/>
    </location>
</feature>
<dbReference type="VEuPathDB" id="PlasmoDB:PBANKA_0304900"/>
<dbReference type="Proteomes" id="UP000219974">
    <property type="component" value="Chromosome 3"/>
</dbReference>
<dbReference type="GO" id="GO:0006508">
    <property type="term" value="P:proteolysis"/>
    <property type="evidence" value="ECO:0007669"/>
    <property type="project" value="InterPro"/>
</dbReference>
<name>A0A113QRL1_PLABE</name>
<dbReference type="EMBL" id="LT160023">
    <property type="protein sequence ID" value="CXH93195.1"/>
    <property type="molecule type" value="Genomic_DNA"/>
</dbReference>
<feature type="compositionally biased region" description="Low complexity" evidence="4">
    <location>
        <begin position="976"/>
        <end position="1006"/>
    </location>
</feature>
<keyword evidence="5" id="KW-0732">Signal</keyword>
<gene>
    <name evidence="7" type="ORF">PBK173_000038600</name>
    <name evidence="11" type="ORF">PBNK65E_000036600</name>
    <name evidence="8" type="ORF">PBNK65NY_000036000</name>
    <name evidence="9" type="ORF">PBSP11A_000036100</name>
    <name evidence="10" type="ORF">PBSP11RLL_000036100</name>
</gene>
<feature type="region of interest" description="Disordered" evidence="4">
    <location>
        <begin position="28"/>
        <end position="205"/>
    </location>
</feature>
<evidence type="ECO:0000313" key="8">
    <source>
        <dbReference type="EMBL" id="SCL90768.1"/>
    </source>
</evidence>
<organism evidence="7 12">
    <name type="scientific">Plasmodium berghei</name>
    <dbReference type="NCBI Taxonomy" id="5821"/>
    <lineage>
        <taxon>Eukaryota</taxon>
        <taxon>Sar</taxon>
        <taxon>Alveolata</taxon>
        <taxon>Apicomplexa</taxon>
        <taxon>Aconoidasida</taxon>
        <taxon>Haemosporida</taxon>
        <taxon>Plasmodiidae</taxon>
        <taxon>Plasmodium</taxon>
        <taxon>Plasmodium (Vinckeia)</taxon>
    </lineage>
</organism>
<protein>
    <submittedName>
        <fullName evidence="7">Serine repeat antigen 4</fullName>
    </submittedName>
</protein>
<evidence type="ECO:0000313" key="12">
    <source>
        <dbReference type="Proteomes" id="UP000069549"/>
    </source>
</evidence>
<dbReference type="EMBL" id="LT614629">
    <property type="protein sequence ID" value="SCN22150.1"/>
    <property type="molecule type" value="Genomic_DNA"/>
</dbReference>
<feature type="chain" id="PRO_5014244218" evidence="5">
    <location>
        <begin position="22"/>
        <end position="1096"/>
    </location>
</feature>
<dbReference type="CDD" id="cd02619">
    <property type="entry name" value="Peptidase_C1"/>
    <property type="match status" value="1"/>
</dbReference>
<evidence type="ECO:0000313" key="15">
    <source>
        <dbReference type="Proteomes" id="UP000220214"/>
    </source>
</evidence>
<dbReference type="Gene3D" id="3.90.70.10">
    <property type="entry name" value="Cysteine proteinases"/>
    <property type="match status" value="1"/>
</dbReference>
<accession>A0A113QRL1</accession>
<dbReference type="InterPro" id="IPR013128">
    <property type="entry name" value="Peptidase_C1A"/>
</dbReference>
<dbReference type="Proteomes" id="UP000516480">
    <property type="component" value="Chromosome 3"/>
</dbReference>
<evidence type="ECO:0000256" key="1">
    <source>
        <dbReference type="ARBA" id="ARBA00008455"/>
    </source>
</evidence>
<evidence type="ECO:0000313" key="7">
    <source>
        <dbReference type="EMBL" id="CXH93195.1"/>
    </source>
</evidence>